<keyword evidence="9" id="KW-0456">Lyase</keyword>
<evidence type="ECO:0000256" key="7">
    <source>
        <dbReference type="ARBA" id="ARBA00022932"/>
    </source>
</evidence>
<dbReference type="GO" id="GO:0003887">
    <property type="term" value="F:DNA-directed DNA polymerase activity"/>
    <property type="evidence" value="ECO:0007669"/>
    <property type="project" value="UniProtKB-UniRule"/>
</dbReference>
<dbReference type="InterPro" id="IPR029398">
    <property type="entry name" value="PolB_thumb"/>
</dbReference>
<dbReference type="InterPro" id="IPR001357">
    <property type="entry name" value="BRCT_dom"/>
</dbReference>
<protein>
    <recommendedName>
        <fullName evidence="12">DNA polymerase</fullName>
        <ecNumber evidence="12">2.7.7.7</ecNumber>
    </recommendedName>
</protein>
<dbReference type="VEuPathDB" id="FungiDB:CC2G_008828"/>
<dbReference type="InterPro" id="IPR028207">
    <property type="entry name" value="DNA_pol_B_palm_palm"/>
</dbReference>
<dbReference type="InterPro" id="IPR002054">
    <property type="entry name" value="DNA-dir_DNA_pol_X"/>
</dbReference>
<gene>
    <name evidence="15" type="primary">pol mu</name>
</gene>
<dbReference type="InterPro" id="IPR018944">
    <property type="entry name" value="DNA_pol_lambd_fingers_domain"/>
</dbReference>
<comment type="similarity">
    <text evidence="12">Belongs to the DNA polymerase type-X family.</text>
</comment>
<comment type="cofactor">
    <cofactor evidence="1">
        <name>Mn(2+)</name>
        <dbReference type="ChEBI" id="CHEBI:29035"/>
    </cofactor>
</comment>
<keyword evidence="12" id="KW-0539">Nucleus</keyword>
<dbReference type="InterPro" id="IPR043519">
    <property type="entry name" value="NT_sf"/>
</dbReference>
<feature type="domain" description="BRCT" evidence="14">
    <location>
        <begin position="47"/>
        <end position="139"/>
    </location>
</feature>
<accession>Q5FBD6</accession>
<dbReference type="VEuPathDB" id="FungiDB:CC1G_09351"/>
<dbReference type="FunFam" id="3.30.210.10:FF:000005">
    <property type="entry name" value="DNA polymerase IV"/>
    <property type="match status" value="1"/>
</dbReference>
<feature type="active site" description="Nucleophile; Schiff-base intermediate with DNA; for 5'-dRP lyase activity" evidence="11">
    <location>
        <position position="277"/>
    </location>
</feature>
<dbReference type="InterPro" id="IPR010996">
    <property type="entry name" value="HHH_MUS81"/>
</dbReference>
<keyword evidence="7 12" id="KW-0239">DNA-directed DNA polymerase</keyword>
<dbReference type="PRINTS" id="PR00869">
    <property type="entry name" value="DNAPOLX"/>
</dbReference>
<dbReference type="Gene3D" id="3.30.460.10">
    <property type="entry name" value="Beta Polymerase, domain 2"/>
    <property type="match status" value="1"/>
</dbReference>
<dbReference type="GO" id="GO:0046872">
    <property type="term" value="F:metal ion binding"/>
    <property type="evidence" value="ECO:0007669"/>
    <property type="project" value="UniProtKB-UniRule"/>
</dbReference>
<keyword evidence="8 12" id="KW-0234">DNA repair</keyword>
<dbReference type="InterPro" id="IPR037160">
    <property type="entry name" value="DNA_Pol_thumb_sf"/>
</dbReference>
<keyword evidence="2" id="KW-0237">DNA synthesis</keyword>
<evidence type="ECO:0000259" key="14">
    <source>
        <dbReference type="PROSITE" id="PS50172"/>
    </source>
</evidence>
<evidence type="ECO:0000313" key="15">
    <source>
        <dbReference type="EMBL" id="BAD89435.1"/>
    </source>
</evidence>
<dbReference type="VEuPathDB" id="FungiDB:CC2G_008827"/>
<evidence type="ECO:0000256" key="4">
    <source>
        <dbReference type="ARBA" id="ARBA00022695"/>
    </source>
</evidence>
<dbReference type="GO" id="GO:0016829">
    <property type="term" value="F:lyase activity"/>
    <property type="evidence" value="ECO:0007669"/>
    <property type="project" value="UniProtKB-KW"/>
</dbReference>
<evidence type="ECO:0000256" key="2">
    <source>
        <dbReference type="ARBA" id="ARBA00022634"/>
    </source>
</evidence>
<evidence type="ECO:0000256" key="5">
    <source>
        <dbReference type="ARBA" id="ARBA00022705"/>
    </source>
</evidence>
<dbReference type="InterPro" id="IPR036420">
    <property type="entry name" value="BRCT_dom_sf"/>
</dbReference>
<dbReference type="Pfam" id="PF14791">
    <property type="entry name" value="DNA_pol_B_thumb"/>
    <property type="match status" value="1"/>
</dbReference>
<comment type="catalytic activity">
    <reaction evidence="10 12">
        <text>DNA(n) + a 2'-deoxyribonucleoside 5'-triphosphate = DNA(n+1) + diphosphate</text>
        <dbReference type="Rhea" id="RHEA:22508"/>
        <dbReference type="Rhea" id="RHEA-COMP:17339"/>
        <dbReference type="Rhea" id="RHEA-COMP:17340"/>
        <dbReference type="ChEBI" id="CHEBI:33019"/>
        <dbReference type="ChEBI" id="CHEBI:61560"/>
        <dbReference type="ChEBI" id="CHEBI:173112"/>
        <dbReference type="EC" id="2.7.7.7"/>
    </reaction>
</comment>
<dbReference type="PANTHER" id="PTHR11276:SF28">
    <property type="entry name" value="DNA POLYMERASE LAMBDA"/>
    <property type="match status" value="1"/>
</dbReference>
<keyword evidence="6 12" id="KW-0227">DNA damage</keyword>
<organism evidence="15">
    <name type="scientific">Coprinopsis cinerea</name>
    <name type="common">Inky cap fungus</name>
    <name type="synonym">Hormographiella aspergillata</name>
    <dbReference type="NCBI Taxonomy" id="5346"/>
    <lineage>
        <taxon>Eukaryota</taxon>
        <taxon>Fungi</taxon>
        <taxon>Dikarya</taxon>
        <taxon>Basidiomycota</taxon>
        <taxon>Agaricomycotina</taxon>
        <taxon>Agaricomycetes</taxon>
        <taxon>Agaricomycetidae</taxon>
        <taxon>Agaricales</taxon>
        <taxon>Agaricineae</taxon>
        <taxon>Psathyrellaceae</taxon>
        <taxon>Coprinopsis</taxon>
    </lineage>
</organism>
<dbReference type="GO" id="GO:0005634">
    <property type="term" value="C:nucleus"/>
    <property type="evidence" value="ECO:0007669"/>
    <property type="project" value="UniProtKB-SubCell"/>
</dbReference>
<evidence type="ECO:0000256" key="1">
    <source>
        <dbReference type="ARBA" id="ARBA00001936"/>
    </source>
</evidence>
<dbReference type="Pfam" id="PF14792">
    <property type="entry name" value="DNA_pol_B_palm"/>
    <property type="match status" value="1"/>
</dbReference>
<dbReference type="GO" id="GO:0003677">
    <property type="term" value="F:DNA binding"/>
    <property type="evidence" value="ECO:0007669"/>
    <property type="project" value="UniProtKB-UniRule"/>
</dbReference>
<keyword evidence="5" id="KW-0235">DNA replication</keyword>
<dbReference type="CDD" id="cd00141">
    <property type="entry name" value="NT_POLXc"/>
    <property type="match status" value="1"/>
</dbReference>
<name>Q5FBD6_COPCI</name>
<evidence type="ECO:0000256" key="12">
    <source>
        <dbReference type="RuleBase" id="RU366014"/>
    </source>
</evidence>
<dbReference type="PRINTS" id="PR00870">
    <property type="entry name" value="DNAPOLXBETA"/>
</dbReference>
<evidence type="ECO:0000256" key="9">
    <source>
        <dbReference type="ARBA" id="ARBA00023239"/>
    </source>
</evidence>
<evidence type="ECO:0000256" key="10">
    <source>
        <dbReference type="ARBA" id="ARBA00049244"/>
    </source>
</evidence>
<dbReference type="InterPro" id="IPR027421">
    <property type="entry name" value="DNA_pol_lamdba_lyase_dom_sf"/>
</dbReference>
<keyword evidence="3 12" id="KW-0808">Transferase</keyword>
<evidence type="ECO:0000256" key="8">
    <source>
        <dbReference type="ARBA" id="ARBA00023204"/>
    </source>
</evidence>
<dbReference type="SMART" id="SM00483">
    <property type="entry name" value="POLXc"/>
    <property type="match status" value="1"/>
</dbReference>
<dbReference type="EMBL" id="AB186749">
    <property type="protein sequence ID" value="BAD89435.1"/>
    <property type="molecule type" value="mRNA"/>
</dbReference>
<comment type="function">
    <text evidence="12">DNA polymerase that functions in several pathways of DNA repair. Involved in base excision repair (BER) responsible for repair of lesions that give rise to abasic (AP) sites in DNA. Also contributes to DNA double-strand break repair by non-homologous end joining and homologous recombination. Has both template-dependent and template-independent (terminal transferase) DNA polymerase activities. Has also a 5'-deoxyribose-5-phosphate lyase (dRP lyase) activity.</text>
</comment>
<dbReference type="SUPFAM" id="SSF81585">
    <property type="entry name" value="PsbU/PolX domain-like"/>
    <property type="match status" value="1"/>
</dbReference>
<evidence type="ECO:0000256" key="13">
    <source>
        <dbReference type="SAM" id="MobiDB-lite"/>
    </source>
</evidence>
<feature type="region of interest" description="Disordered" evidence="13">
    <location>
        <begin position="1"/>
        <end position="41"/>
    </location>
</feature>
<proteinExistence type="evidence at transcript level"/>
<evidence type="ECO:0000256" key="6">
    <source>
        <dbReference type="ARBA" id="ARBA00022763"/>
    </source>
</evidence>
<reference evidence="15" key="1">
    <citation type="journal article" date="2007" name="Chromosoma">
        <title>Two X family DNA polymerases, lambda and mu, in meiotic tissues of the basidiomycete, Coprinus cinereus.</title>
        <authorList>
            <person name="Sakamoto A."/>
            <person name="Iwabata K."/>
            <person name="Koshiyama A."/>
            <person name="Sugawara H."/>
            <person name="Yanai T."/>
            <person name="Kanai Y."/>
            <person name="Takeuchi R."/>
            <person name="Daikuhara Y."/>
            <person name="Takakusagi Y."/>
            <person name="Sakaguchi K."/>
        </authorList>
    </citation>
    <scope>NUCLEOTIDE SEQUENCE</scope>
</reference>
<dbReference type="Pfam" id="PF14716">
    <property type="entry name" value="HHH_8"/>
    <property type="match status" value="1"/>
</dbReference>
<dbReference type="PROSITE" id="PS50172">
    <property type="entry name" value="BRCT"/>
    <property type="match status" value="1"/>
</dbReference>
<dbReference type="Gene3D" id="3.40.50.10190">
    <property type="entry name" value="BRCT domain"/>
    <property type="match status" value="1"/>
</dbReference>
<dbReference type="EC" id="2.7.7.7" evidence="12"/>
<feature type="compositionally biased region" description="Basic and acidic residues" evidence="13">
    <location>
        <begin position="159"/>
        <end position="168"/>
    </location>
</feature>
<dbReference type="SUPFAM" id="SSF47802">
    <property type="entry name" value="DNA polymerase beta, N-terminal domain-like"/>
    <property type="match status" value="1"/>
</dbReference>
<dbReference type="Gene3D" id="1.10.150.110">
    <property type="entry name" value="DNA polymerase beta, N-terminal domain-like"/>
    <property type="match status" value="1"/>
</dbReference>
<dbReference type="Pfam" id="PF10391">
    <property type="entry name" value="DNA_pol_lambd_f"/>
    <property type="match status" value="1"/>
</dbReference>
<dbReference type="InterPro" id="IPR002008">
    <property type="entry name" value="DNA_pol_X_beta-like"/>
</dbReference>
<dbReference type="AlphaFoldDB" id="Q5FBD6"/>
<dbReference type="Gene3D" id="3.30.210.10">
    <property type="entry name" value="DNA polymerase, thumb domain"/>
    <property type="match status" value="1"/>
</dbReference>
<keyword evidence="4 12" id="KW-0548">Nucleotidyltransferase</keyword>
<evidence type="ECO:0000256" key="3">
    <source>
        <dbReference type="ARBA" id="ARBA00022679"/>
    </source>
</evidence>
<comment type="subcellular location">
    <subcellularLocation>
        <location evidence="12">Nucleus</location>
    </subcellularLocation>
</comment>
<evidence type="ECO:0000256" key="11">
    <source>
        <dbReference type="PIRSR" id="PIRSR622312-50"/>
    </source>
</evidence>
<dbReference type="FunFam" id="1.10.150.110:FF:000005">
    <property type="entry name" value="DNA polymerase POL4"/>
    <property type="match status" value="1"/>
</dbReference>
<dbReference type="Gene3D" id="1.10.150.20">
    <property type="entry name" value="5' to 3' exonuclease, C-terminal subdomain"/>
    <property type="match status" value="1"/>
</dbReference>
<dbReference type="InterPro" id="IPR022312">
    <property type="entry name" value="DNA_pol_X"/>
</dbReference>
<dbReference type="GO" id="GO:0006303">
    <property type="term" value="P:double-strand break repair via nonhomologous end joining"/>
    <property type="evidence" value="ECO:0007669"/>
    <property type="project" value="TreeGrafter"/>
</dbReference>
<feature type="region of interest" description="Disordered" evidence="13">
    <location>
        <begin position="159"/>
        <end position="192"/>
    </location>
</feature>
<dbReference type="SUPFAM" id="SSF81301">
    <property type="entry name" value="Nucleotidyltransferase"/>
    <property type="match status" value="1"/>
</dbReference>
<sequence length="608" mass="68436">MTPKRPPARRYNTGSSSSSNERSHKRARTAFSPSPVTSDSEQDSDVLKVYLVQAKLGPAEITELYQLVESCPEHGGDLHLQLVPEVIESDIIITAVRMKRRLERHVDWKIARQKAIVTPQWLKDSVEAGHGLPCGKYAAIGELIEETIENCPDPDNCDDCSHSHDHPRSQSMKPPSSAKGVANPSPAVEPTPARVHANWRARYVCQRASPLKCPNQDLVEALSVLCRDRELEGLHPNALAYQRAVAVIKSYPHKIDQDNLESEVSKLPGMGGKIFSKVQEFLEKGSISEVQETLASDRYQTLSTFATIYGIGPGKAQHFYDMGMRTISDLERYYDIDPPSAEEGYSATSVESMQAVERLLREMEDWGYDVTFTPNGKRVPSKTSKRGNKPPDLTVPVALALRGEFDLPIPREEVEEMRDVVMRELDELQPGCVSTIVGGYRRGKPQSNDVDIVFSHTDWENGAEIIKGLCTRLTAHMHRKGLITHVMHLSGFHAHDALKTDHWDSLEKSLCVFRLPETPTSGPRLHRRLDLIFAAPQSYWTAVIGWTGSKMFQRDLRLWAKQERGMKFDSNGLTRRHDTRLYLPKSEKEVFSILGLDWIDPTMRNADV</sequence>
<dbReference type="PANTHER" id="PTHR11276">
    <property type="entry name" value="DNA POLYMERASE TYPE-X FAMILY MEMBER"/>
    <property type="match status" value="1"/>
</dbReference>